<dbReference type="RefSeq" id="WP_193488752.1">
    <property type="nucleotide sequence ID" value="NZ_BAAAMC010000012.1"/>
</dbReference>
<sequence>MTVISAPTDSLLRLALRLDAILSGLVGVALAAFADPLSSLSGFTPTQEYVVGAGMVFYGVVVFSLARMHSVRRAGIGVVIANLVGTALAAGVAVSGVLPLTTLGLAALWFSAVYTTAFAALQWAGVRRMS</sequence>
<evidence type="ECO:0000313" key="3">
    <source>
        <dbReference type="Proteomes" id="UP000465241"/>
    </source>
</evidence>
<keyword evidence="3" id="KW-1185">Reference proteome</keyword>
<dbReference type="AlphaFoldDB" id="A0A7I9WJU3"/>
<evidence type="ECO:0008006" key="4">
    <source>
        <dbReference type="Google" id="ProtNLM"/>
    </source>
</evidence>
<reference evidence="2 3" key="1">
    <citation type="journal article" date="2019" name="Emerg. Microbes Infect.">
        <title>Comprehensive subspecies identification of 175 nontuberculous mycobacteria species based on 7547 genomic profiles.</title>
        <authorList>
            <person name="Matsumoto Y."/>
            <person name="Kinjo T."/>
            <person name="Motooka D."/>
            <person name="Nabeya D."/>
            <person name="Jung N."/>
            <person name="Uechi K."/>
            <person name="Horii T."/>
            <person name="Iida T."/>
            <person name="Fujita J."/>
            <person name="Nakamura S."/>
        </authorList>
    </citation>
    <scope>NUCLEOTIDE SEQUENCE [LARGE SCALE GENOMIC DNA]</scope>
    <source>
        <strain evidence="2 3">JCM 13392</strain>
    </source>
</reference>
<organism evidence="2 3">
    <name type="scientific">Mycolicibacterium murale</name>
    <dbReference type="NCBI Taxonomy" id="182220"/>
    <lineage>
        <taxon>Bacteria</taxon>
        <taxon>Bacillati</taxon>
        <taxon>Actinomycetota</taxon>
        <taxon>Actinomycetes</taxon>
        <taxon>Mycobacteriales</taxon>
        <taxon>Mycobacteriaceae</taxon>
        <taxon>Mycolicibacterium</taxon>
    </lineage>
</organism>
<feature type="transmembrane region" description="Helical" evidence="1">
    <location>
        <begin position="14"/>
        <end position="34"/>
    </location>
</feature>
<accession>A0A7I9WJU3</accession>
<keyword evidence="1" id="KW-0472">Membrane</keyword>
<keyword evidence="1" id="KW-0812">Transmembrane</keyword>
<proteinExistence type="predicted"/>
<protein>
    <recommendedName>
        <fullName evidence="4">Integral membrane protein</fullName>
    </recommendedName>
</protein>
<name>A0A7I9WJU3_9MYCO</name>
<evidence type="ECO:0000313" key="2">
    <source>
        <dbReference type="EMBL" id="GFG57628.1"/>
    </source>
</evidence>
<feature type="transmembrane region" description="Helical" evidence="1">
    <location>
        <begin position="49"/>
        <end position="66"/>
    </location>
</feature>
<feature type="transmembrane region" description="Helical" evidence="1">
    <location>
        <begin position="78"/>
        <end position="100"/>
    </location>
</feature>
<evidence type="ECO:0000256" key="1">
    <source>
        <dbReference type="SAM" id="Phobius"/>
    </source>
</evidence>
<gene>
    <name evidence="2" type="ORF">MMUR_17640</name>
</gene>
<dbReference type="EMBL" id="BLKT01000003">
    <property type="protein sequence ID" value="GFG57628.1"/>
    <property type="molecule type" value="Genomic_DNA"/>
</dbReference>
<feature type="transmembrane region" description="Helical" evidence="1">
    <location>
        <begin position="106"/>
        <end position="126"/>
    </location>
</feature>
<comment type="caution">
    <text evidence="2">The sequence shown here is derived from an EMBL/GenBank/DDBJ whole genome shotgun (WGS) entry which is preliminary data.</text>
</comment>
<dbReference type="Proteomes" id="UP000465241">
    <property type="component" value="Unassembled WGS sequence"/>
</dbReference>
<keyword evidence="1" id="KW-1133">Transmembrane helix</keyword>